<accession>A0A6A6F2L1</accession>
<dbReference type="Proteomes" id="UP000799539">
    <property type="component" value="Unassembled WGS sequence"/>
</dbReference>
<dbReference type="AlphaFoldDB" id="A0A6A6F2L1"/>
<evidence type="ECO:0000256" key="1">
    <source>
        <dbReference type="SAM" id="MobiDB-lite"/>
    </source>
</evidence>
<proteinExistence type="predicted"/>
<feature type="region of interest" description="Disordered" evidence="1">
    <location>
        <begin position="334"/>
        <end position="400"/>
    </location>
</feature>
<keyword evidence="3" id="KW-1185">Reference proteome</keyword>
<organism evidence="2 3">
    <name type="scientific">Cercospora zeae-maydis SCOH1-5</name>
    <dbReference type="NCBI Taxonomy" id="717836"/>
    <lineage>
        <taxon>Eukaryota</taxon>
        <taxon>Fungi</taxon>
        <taxon>Dikarya</taxon>
        <taxon>Ascomycota</taxon>
        <taxon>Pezizomycotina</taxon>
        <taxon>Dothideomycetes</taxon>
        <taxon>Dothideomycetidae</taxon>
        <taxon>Mycosphaerellales</taxon>
        <taxon>Mycosphaerellaceae</taxon>
        <taxon>Cercospora</taxon>
    </lineage>
</organism>
<feature type="compositionally biased region" description="Polar residues" evidence="1">
    <location>
        <begin position="353"/>
        <end position="376"/>
    </location>
</feature>
<dbReference type="OrthoDB" id="3485856at2759"/>
<protein>
    <recommendedName>
        <fullName evidence="4">Restriction endonuclease domain-containing protein</fullName>
    </recommendedName>
</protein>
<gene>
    <name evidence="2" type="ORF">CERZMDRAFT_91660</name>
</gene>
<evidence type="ECO:0008006" key="4">
    <source>
        <dbReference type="Google" id="ProtNLM"/>
    </source>
</evidence>
<reference evidence="2" key="1">
    <citation type="journal article" date="2020" name="Stud. Mycol.">
        <title>101 Dothideomycetes genomes: a test case for predicting lifestyles and emergence of pathogens.</title>
        <authorList>
            <person name="Haridas S."/>
            <person name="Albert R."/>
            <person name="Binder M."/>
            <person name="Bloem J."/>
            <person name="Labutti K."/>
            <person name="Salamov A."/>
            <person name="Andreopoulos B."/>
            <person name="Baker S."/>
            <person name="Barry K."/>
            <person name="Bills G."/>
            <person name="Bluhm B."/>
            <person name="Cannon C."/>
            <person name="Castanera R."/>
            <person name="Culley D."/>
            <person name="Daum C."/>
            <person name="Ezra D."/>
            <person name="Gonzalez J."/>
            <person name="Henrissat B."/>
            <person name="Kuo A."/>
            <person name="Liang C."/>
            <person name="Lipzen A."/>
            <person name="Lutzoni F."/>
            <person name="Magnuson J."/>
            <person name="Mondo S."/>
            <person name="Nolan M."/>
            <person name="Ohm R."/>
            <person name="Pangilinan J."/>
            <person name="Park H.-J."/>
            <person name="Ramirez L."/>
            <person name="Alfaro M."/>
            <person name="Sun H."/>
            <person name="Tritt A."/>
            <person name="Yoshinaga Y."/>
            <person name="Zwiers L.-H."/>
            <person name="Turgeon B."/>
            <person name="Goodwin S."/>
            <person name="Spatafora J."/>
            <person name="Crous P."/>
            <person name="Grigoriev I."/>
        </authorList>
    </citation>
    <scope>NUCLEOTIDE SEQUENCE</scope>
    <source>
        <strain evidence="2">SCOH1-5</strain>
    </source>
</reference>
<dbReference type="EMBL" id="ML992698">
    <property type="protein sequence ID" value="KAF2207966.1"/>
    <property type="molecule type" value="Genomic_DNA"/>
</dbReference>
<evidence type="ECO:0000313" key="3">
    <source>
        <dbReference type="Proteomes" id="UP000799539"/>
    </source>
</evidence>
<name>A0A6A6F2L1_9PEZI</name>
<sequence>MSVARPLSPPHTPKSTLTLPATLPQTLEIRPPTSASRAFLSTDDVVKLFIKRAQGVLPHSSVNKSAEEAHFTVQKSVLDSAYDQLRRYWPDTWRHAEEKEHLGYDPATATLTLRMPNRLHESATSLIARKIEEEVEKALQRHPVALEYWKQHNAPMLSAGVPLPDGSTLCPDASWGHSKIKYPSFVLEIACSQSQKDVGRKCKKYLEQETPCVRTALAVKCHYSPNDPQDETRKLNADVSLYSYAADGIQYEVYKRMDKVPVNADLNVRLRLEDFIPYVMTYVNPSLTNMSDAVGDIVLPATVFTSSIDAAWRIHTEACTVQMPPEIQRMTCKRPLDEESSDDGTAPNEVGDASQSPNSGGNESNSDASYTPTGTAATFERRIEARRSKRQKTENAPNLH</sequence>
<evidence type="ECO:0000313" key="2">
    <source>
        <dbReference type="EMBL" id="KAF2207966.1"/>
    </source>
</evidence>